<evidence type="ECO:0000259" key="1">
    <source>
        <dbReference type="Pfam" id="PF01973"/>
    </source>
</evidence>
<evidence type="ECO:0000313" key="2">
    <source>
        <dbReference type="EMBL" id="NDY56684.1"/>
    </source>
</evidence>
<proteinExistence type="predicted"/>
<protein>
    <submittedName>
        <fullName evidence="2">DUF115 domain-containing protein</fullName>
    </submittedName>
</protein>
<dbReference type="RefSeq" id="WP_163301736.1">
    <property type="nucleotide sequence ID" value="NZ_JAAGRQ010000025.1"/>
</dbReference>
<keyword evidence="3" id="KW-1185">Reference proteome</keyword>
<dbReference type="Pfam" id="PF01973">
    <property type="entry name" value="MptE-like"/>
    <property type="match status" value="1"/>
</dbReference>
<dbReference type="EMBL" id="JAAGRQ010000025">
    <property type="protein sequence ID" value="NDY56684.1"/>
    <property type="molecule type" value="Genomic_DNA"/>
</dbReference>
<organism evidence="2 3">
    <name type="scientific">Desulfolutivibrio sulfodismutans</name>
    <dbReference type="NCBI Taxonomy" id="63561"/>
    <lineage>
        <taxon>Bacteria</taxon>
        <taxon>Pseudomonadati</taxon>
        <taxon>Thermodesulfobacteriota</taxon>
        <taxon>Desulfovibrionia</taxon>
        <taxon>Desulfovibrionales</taxon>
        <taxon>Desulfovibrionaceae</taxon>
        <taxon>Desulfolutivibrio</taxon>
    </lineage>
</organism>
<dbReference type="Proteomes" id="UP000469724">
    <property type="component" value="Unassembled WGS sequence"/>
</dbReference>
<gene>
    <name evidence="2" type="ORF">G3N56_08000</name>
</gene>
<name>A0A7K3NKF8_9BACT</name>
<evidence type="ECO:0000313" key="3">
    <source>
        <dbReference type="Proteomes" id="UP000469724"/>
    </source>
</evidence>
<feature type="domain" description="6-hydroxymethylpterin diphosphokinase MptE-like" evidence="1">
    <location>
        <begin position="122"/>
        <end position="285"/>
    </location>
</feature>
<dbReference type="AlphaFoldDB" id="A0A7K3NKF8"/>
<dbReference type="InterPro" id="IPR002826">
    <property type="entry name" value="MptE-like"/>
</dbReference>
<accession>A0A7K3NKF8</accession>
<comment type="caution">
    <text evidence="2">The sequence shown here is derived from an EMBL/GenBank/DDBJ whole genome shotgun (WGS) entry which is preliminary data.</text>
</comment>
<reference evidence="2 3" key="1">
    <citation type="submission" date="2020-02" db="EMBL/GenBank/DDBJ databases">
        <title>Comparative genomics of sulfur disproportionating microorganisms.</title>
        <authorList>
            <person name="Ward L.M."/>
            <person name="Bertran E."/>
            <person name="Johnston D.T."/>
        </authorList>
    </citation>
    <scope>NUCLEOTIDE SEQUENCE [LARGE SCALE GENOMIC DNA]</scope>
    <source>
        <strain evidence="2 3">DSM 3696</strain>
    </source>
</reference>
<sequence>MFTTKLDVLDNYDGASLVVMLGACDPGAEVPAENILRFSEVDGASLSVISRLNPFLMRHGVTLLVSSHFVREAFFWVRQIQKSLVFNYTKYVWFPKQDTSTPDPFDLGHDKGPLADLAYRCNVLENLPFLMAYPRAKAIQDMGLSCPVLALSPGPSLVGLRPHFAELAARFLVVCISRSLEFCHFCGVVPDVVVQLDTHPEQATFYKPEMDFSHSWLLMLSSAPVKKYASRFAGAFAIDTFLPQAFKEAYDMRCSWLSSLIPTLGAVELFCPKTVLLAGADLSYSGSKYFNGGLQNASHVKPVNFDHFTEIAAVRNGHFPVRMIDGQVGETTLQFMATANEAETVAQEISRKNRTAFFNVTGSGILDPSIFATAAPEDFLQEPLLDRRVLREAMEKARHNRQEIHSVSVRKYIRLHTQRSEALLPQARMIVSGPPDSPAATQLLSAGKLITFLHPLQSPKDGLQLCLKLVEKYHKAASRAETLQRLNDMASEGQEIPVLALTDEMEDISARLSARFPRGAWKRHYSLGRTENPNWFFLSSRKIPEFIGSHPVILASSQYMDAYDYLLSLLPCDHVCCIEDLLRLPWPGFSSL</sequence>
<dbReference type="PROSITE" id="PS51257">
    <property type="entry name" value="PROKAR_LIPOPROTEIN"/>
    <property type="match status" value="1"/>
</dbReference>